<evidence type="ECO:0000313" key="2">
    <source>
        <dbReference type="EMBL" id="KAK8868995.1"/>
    </source>
</evidence>
<accession>A0ABR2IWK0</accession>
<proteinExistence type="predicted"/>
<name>A0ABR2IWK0_9PEZI</name>
<comment type="caution">
    <text evidence="2">The sequence shown here is derived from an EMBL/GenBank/DDBJ whole genome shotgun (WGS) entry which is preliminary data.</text>
</comment>
<dbReference type="Proteomes" id="UP001390339">
    <property type="component" value="Unassembled WGS sequence"/>
</dbReference>
<feature type="region of interest" description="Disordered" evidence="1">
    <location>
        <begin position="1"/>
        <end position="20"/>
    </location>
</feature>
<evidence type="ECO:0000256" key="1">
    <source>
        <dbReference type="SAM" id="MobiDB-lite"/>
    </source>
</evidence>
<gene>
    <name evidence="2" type="ORF">PGQ11_007573</name>
</gene>
<reference evidence="2 3" key="1">
    <citation type="journal article" date="2024" name="IMA Fungus">
        <title>Apiospora arundinis, a panoply of carbohydrate-active enzymes and secondary metabolites.</title>
        <authorList>
            <person name="Sorensen T."/>
            <person name="Petersen C."/>
            <person name="Muurmann A.T."/>
            <person name="Christiansen J.V."/>
            <person name="Brundto M.L."/>
            <person name="Overgaard C.K."/>
            <person name="Boysen A.T."/>
            <person name="Wollenberg R.D."/>
            <person name="Larsen T.O."/>
            <person name="Sorensen J.L."/>
            <person name="Nielsen K.L."/>
            <person name="Sondergaard T.E."/>
        </authorList>
    </citation>
    <scope>NUCLEOTIDE SEQUENCE [LARGE SCALE GENOMIC DNA]</scope>
    <source>
        <strain evidence="2 3">AAU 773</strain>
    </source>
</reference>
<keyword evidence="3" id="KW-1185">Reference proteome</keyword>
<organism evidence="2 3">
    <name type="scientific">Apiospora arundinis</name>
    <dbReference type="NCBI Taxonomy" id="335852"/>
    <lineage>
        <taxon>Eukaryota</taxon>
        <taxon>Fungi</taxon>
        <taxon>Dikarya</taxon>
        <taxon>Ascomycota</taxon>
        <taxon>Pezizomycotina</taxon>
        <taxon>Sordariomycetes</taxon>
        <taxon>Xylariomycetidae</taxon>
        <taxon>Amphisphaeriales</taxon>
        <taxon>Apiosporaceae</taxon>
        <taxon>Apiospora</taxon>
    </lineage>
</organism>
<feature type="compositionally biased region" description="Basic residues" evidence="1">
    <location>
        <begin position="75"/>
        <end position="91"/>
    </location>
</feature>
<feature type="compositionally biased region" description="Polar residues" evidence="1">
    <location>
        <begin position="54"/>
        <end position="70"/>
    </location>
</feature>
<protein>
    <submittedName>
        <fullName evidence="2">Uncharacterized protein</fullName>
    </submittedName>
</protein>
<sequence>MVHFNGLTLPQAASKDISKGPDDCFVFTESNELCAPDGCKIGAGKSFLLYKSSTQARHGSPSRGHSPSTHLSDKKTKKNKDRKSPKNKKKKQNEALLGTGSQFDNDEHGAAGSGESYPQDLVVD</sequence>
<evidence type="ECO:0000313" key="3">
    <source>
        <dbReference type="Proteomes" id="UP001390339"/>
    </source>
</evidence>
<dbReference type="EMBL" id="JAPCWZ010000004">
    <property type="protein sequence ID" value="KAK8868995.1"/>
    <property type="molecule type" value="Genomic_DNA"/>
</dbReference>
<feature type="region of interest" description="Disordered" evidence="1">
    <location>
        <begin position="54"/>
        <end position="124"/>
    </location>
</feature>